<gene>
    <name evidence="2" type="ORF">RFI_33381</name>
</gene>
<feature type="non-terminal residue" evidence="2">
    <location>
        <position position="84"/>
    </location>
</feature>
<accession>X6LRJ3</accession>
<feature type="non-terminal residue" evidence="2">
    <location>
        <position position="1"/>
    </location>
</feature>
<evidence type="ECO:0000256" key="1">
    <source>
        <dbReference type="SAM" id="Coils"/>
    </source>
</evidence>
<feature type="coiled-coil region" evidence="1">
    <location>
        <begin position="16"/>
        <end position="75"/>
    </location>
</feature>
<dbReference type="Proteomes" id="UP000023152">
    <property type="component" value="Unassembled WGS sequence"/>
</dbReference>
<dbReference type="AlphaFoldDB" id="X6LRJ3"/>
<organism evidence="2 3">
    <name type="scientific">Reticulomyxa filosa</name>
    <dbReference type="NCBI Taxonomy" id="46433"/>
    <lineage>
        <taxon>Eukaryota</taxon>
        <taxon>Sar</taxon>
        <taxon>Rhizaria</taxon>
        <taxon>Retaria</taxon>
        <taxon>Foraminifera</taxon>
        <taxon>Monothalamids</taxon>
        <taxon>Reticulomyxidae</taxon>
        <taxon>Reticulomyxa</taxon>
    </lineage>
</organism>
<dbReference type="EMBL" id="ASPP01030784">
    <property type="protein sequence ID" value="ETO04021.1"/>
    <property type="molecule type" value="Genomic_DNA"/>
</dbReference>
<evidence type="ECO:0000313" key="3">
    <source>
        <dbReference type="Proteomes" id="UP000023152"/>
    </source>
</evidence>
<keyword evidence="3" id="KW-1185">Reference proteome</keyword>
<protein>
    <submittedName>
        <fullName evidence="2">Uncharacterized protein</fullName>
    </submittedName>
</protein>
<name>X6LRJ3_RETFI</name>
<reference evidence="2 3" key="1">
    <citation type="journal article" date="2013" name="Curr. Biol.">
        <title>The Genome of the Foraminiferan Reticulomyxa filosa.</title>
        <authorList>
            <person name="Glockner G."/>
            <person name="Hulsmann N."/>
            <person name="Schleicher M."/>
            <person name="Noegel A.A."/>
            <person name="Eichinger L."/>
            <person name="Gallinger C."/>
            <person name="Pawlowski J."/>
            <person name="Sierra R."/>
            <person name="Euteneuer U."/>
            <person name="Pillet L."/>
            <person name="Moustafa A."/>
            <person name="Platzer M."/>
            <person name="Groth M."/>
            <person name="Szafranski K."/>
            <person name="Schliwa M."/>
        </authorList>
    </citation>
    <scope>NUCLEOTIDE SEQUENCE [LARGE SCALE GENOMIC DNA]</scope>
</reference>
<comment type="caution">
    <text evidence="2">The sequence shown here is derived from an EMBL/GenBank/DDBJ whole genome shotgun (WGS) entry which is preliminary data.</text>
</comment>
<keyword evidence="1" id="KW-0175">Coiled coil</keyword>
<evidence type="ECO:0000313" key="2">
    <source>
        <dbReference type="EMBL" id="ETO04021.1"/>
    </source>
</evidence>
<sequence>ARNNKNTMNNNGMISNEEFENVKGQLEVQLRRYQQQQIEHEKLQKSVQLLRMENASEMQQILITTNEQLAKKEDELLRLRWIVQ</sequence>
<proteinExistence type="predicted"/>